<dbReference type="GO" id="GO:0005975">
    <property type="term" value="P:carbohydrate metabolic process"/>
    <property type="evidence" value="ECO:0007669"/>
    <property type="project" value="InterPro"/>
</dbReference>
<dbReference type="EMBL" id="SUPK01000005">
    <property type="protein sequence ID" value="TJY41803.1"/>
    <property type="molecule type" value="Genomic_DNA"/>
</dbReference>
<evidence type="ECO:0000256" key="2">
    <source>
        <dbReference type="ARBA" id="ARBA00022723"/>
    </source>
</evidence>
<dbReference type="AlphaFoldDB" id="A0A4U0FAI3"/>
<organism evidence="6 7">
    <name type="scientific">Cohnella pontilimi</name>
    <dbReference type="NCBI Taxonomy" id="2564100"/>
    <lineage>
        <taxon>Bacteria</taxon>
        <taxon>Bacillati</taxon>
        <taxon>Bacillota</taxon>
        <taxon>Bacilli</taxon>
        <taxon>Bacillales</taxon>
        <taxon>Paenibacillaceae</taxon>
        <taxon>Cohnella</taxon>
    </lineage>
</organism>
<evidence type="ECO:0000256" key="4">
    <source>
        <dbReference type="ARBA" id="ARBA00022842"/>
    </source>
</evidence>
<dbReference type="InterPro" id="IPR006879">
    <property type="entry name" value="YdjC-like"/>
</dbReference>
<accession>A0A4U0FAI3</accession>
<comment type="caution">
    <text evidence="6">The sequence shown here is derived from an EMBL/GenBank/DDBJ whole genome shotgun (WGS) entry which is preliminary data.</text>
</comment>
<evidence type="ECO:0000256" key="5">
    <source>
        <dbReference type="ARBA" id="ARBA00023277"/>
    </source>
</evidence>
<dbReference type="PANTHER" id="PTHR31609:SF1">
    <property type="entry name" value="CARBOHYDRATE DEACETYLASE"/>
    <property type="match status" value="1"/>
</dbReference>
<dbReference type="Gene3D" id="3.20.20.370">
    <property type="entry name" value="Glycoside hydrolase/deacetylase"/>
    <property type="match status" value="1"/>
</dbReference>
<gene>
    <name evidence="6" type="ORF">E5161_11405</name>
</gene>
<dbReference type="GO" id="GO:0046872">
    <property type="term" value="F:metal ion binding"/>
    <property type="evidence" value="ECO:0007669"/>
    <property type="project" value="UniProtKB-KW"/>
</dbReference>
<protein>
    <submittedName>
        <fullName evidence="6">ChbG/HpnK family deacetylase</fullName>
    </submittedName>
</protein>
<name>A0A4U0FAI3_9BACL</name>
<sequence>MSKYLILNCDDFGQSRAANTAIQHLLSEKKVSSATIMPPAPGFQEAAAWVRETGNRNIGLHLTFTSEFAGFRWPSLTGHPSLHDESGNMHMTVEAFERNADPAAVKAEMLAQFEAVKQAGIPISHVDNHMGSLYGIATGRSYLPTVLWLCAKRRLPFRIFRNIYEKDEFLASIPNAKEILAKVVTLADALGVAMPDYLLSHPYHIEEGETYDRFKASLIRKLYELPEGVCETYIHPGIDDEEMRRLIPSWEKRVWEYRLVQDPDFTYALRDAGVTLTDYYYVKSHLKRPRVGSIMALLKLLVKQLQ</sequence>
<dbReference type="RefSeq" id="WP_136777938.1">
    <property type="nucleotide sequence ID" value="NZ_SUPK01000005.1"/>
</dbReference>
<evidence type="ECO:0000313" key="6">
    <source>
        <dbReference type="EMBL" id="TJY41803.1"/>
    </source>
</evidence>
<dbReference type="Pfam" id="PF04794">
    <property type="entry name" value="YdjC"/>
    <property type="match status" value="1"/>
</dbReference>
<keyword evidence="3" id="KW-0378">Hydrolase</keyword>
<dbReference type="GO" id="GO:0019213">
    <property type="term" value="F:deacetylase activity"/>
    <property type="evidence" value="ECO:0007669"/>
    <property type="project" value="TreeGrafter"/>
</dbReference>
<keyword evidence="2" id="KW-0479">Metal-binding</keyword>
<dbReference type="InterPro" id="IPR011330">
    <property type="entry name" value="Glyco_hydro/deAcase_b/a-brl"/>
</dbReference>
<keyword evidence="7" id="KW-1185">Reference proteome</keyword>
<evidence type="ECO:0000313" key="7">
    <source>
        <dbReference type="Proteomes" id="UP000309673"/>
    </source>
</evidence>
<proteinExistence type="predicted"/>
<keyword evidence="5" id="KW-0119">Carbohydrate metabolism</keyword>
<dbReference type="SUPFAM" id="SSF88713">
    <property type="entry name" value="Glycoside hydrolase/deacetylase"/>
    <property type="match status" value="1"/>
</dbReference>
<dbReference type="Proteomes" id="UP000309673">
    <property type="component" value="Unassembled WGS sequence"/>
</dbReference>
<evidence type="ECO:0000256" key="1">
    <source>
        <dbReference type="ARBA" id="ARBA00001946"/>
    </source>
</evidence>
<evidence type="ECO:0000256" key="3">
    <source>
        <dbReference type="ARBA" id="ARBA00022801"/>
    </source>
</evidence>
<comment type="cofactor">
    <cofactor evidence="1">
        <name>Mg(2+)</name>
        <dbReference type="ChEBI" id="CHEBI:18420"/>
    </cofactor>
</comment>
<dbReference type="PANTHER" id="PTHR31609">
    <property type="entry name" value="YDJC DEACETYLASE FAMILY MEMBER"/>
    <property type="match status" value="1"/>
</dbReference>
<dbReference type="OrthoDB" id="9774177at2"/>
<keyword evidence="4" id="KW-0460">Magnesium</keyword>
<reference evidence="6 7" key="1">
    <citation type="submission" date="2019-04" db="EMBL/GenBank/DDBJ databases">
        <title>Cohnella sp. nov., isolated from soil.</title>
        <authorList>
            <person name="Kim W."/>
        </authorList>
    </citation>
    <scope>NUCLEOTIDE SEQUENCE [LARGE SCALE GENOMIC DNA]</scope>
    <source>
        <strain evidence="6 7">CAU 1483</strain>
    </source>
</reference>
<dbReference type="GO" id="GO:0016787">
    <property type="term" value="F:hydrolase activity"/>
    <property type="evidence" value="ECO:0007669"/>
    <property type="project" value="UniProtKB-KW"/>
</dbReference>
<dbReference type="CDD" id="cd10802">
    <property type="entry name" value="YdjC_TTHB029_like"/>
    <property type="match status" value="1"/>
</dbReference>